<dbReference type="Pfam" id="PF13458">
    <property type="entry name" value="Peripla_BP_6"/>
    <property type="match status" value="1"/>
</dbReference>
<keyword evidence="4" id="KW-0029">Amino-acid transport</keyword>
<evidence type="ECO:0000259" key="5">
    <source>
        <dbReference type="Pfam" id="PF13458"/>
    </source>
</evidence>
<protein>
    <submittedName>
        <fullName evidence="6">ABC transporter substrate-binding protein</fullName>
    </submittedName>
</protein>
<dbReference type="SUPFAM" id="SSF53822">
    <property type="entry name" value="Periplasmic binding protein-like I"/>
    <property type="match status" value="1"/>
</dbReference>
<comment type="caution">
    <text evidence="6">The sequence shown here is derived from an EMBL/GenBank/DDBJ whole genome shotgun (WGS) entry which is preliminary data.</text>
</comment>
<dbReference type="InterPro" id="IPR028081">
    <property type="entry name" value="Leu-bd"/>
</dbReference>
<dbReference type="PANTHER" id="PTHR30483">
    <property type="entry name" value="LEUCINE-SPECIFIC-BINDING PROTEIN"/>
    <property type="match status" value="1"/>
</dbReference>
<evidence type="ECO:0000256" key="2">
    <source>
        <dbReference type="ARBA" id="ARBA00022448"/>
    </source>
</evidence>
<proteinExistence type="inferred from homology"/>
<gene>
    <name evidence="6" type="ORF">H8E41_12490</name>
</gene>
<organism evidence="6 7">
    <name type="scientific">Candidatus Desulfobia pelagia</name>
    <dbReference type="NCBI Taxonomy" id="2841692"/>
    <lineage>
        <taxon>Bacteria</taxon>
        <taxon>Pseudomonadati</taxon>
        <taxon>Thermodesulfobacteriota</taxon>
        <taxon>Desulfobulbia</taxon>
        <taxon>Desulfobulbales</taxon>
        <taxon>Desulfobulbaceae</taxon>
        <taxon>Candidatus Desulfobia</taxon>
    </lineage>
</organism>
<dbReference type="AlphaFoldDB" id="A0A8J6NG61"/>
<dbReference type="PANTHER" id="PTHR30483:SF6">
    <property type="entry name" value="PERIPLASMIC BINDING PROTEIN OF ABC TRANSPORTER FOR NATURAL AMINO ACIDS"/>
    <property type="match status" value="1"/>
</dbReference>
<dbReference type="Gene3D" id="3.40.50.2300">
    <property type="match status" value="2"/>
</dbReference>
<keyword evidence="2" id="KW-0813">Transport</keyword>
<evidence type="ECO:0000256" key="4">
    <source>
        <dbReference type="ARBA" id="ARBA00022970"/>
    </source>
</evidence>
<keyword evidence="3" id="KW-0732">Signal</keyword>
<name>A0A8J6NG61_9BACT</name>
<dbReference type="InterPro" id="IPR028082">
    <property type="entry name" value="Peripla_BP_I"/>
</dbReference>
<comment type="similarity">
    <text evidence="1">Belongs to the leucine-binding protein family.</text>
</comment>
<feature type="domain" description="Leucine-binding protein" evidence="5">
    <location>
        <begin position="27"/>
        <end position="345"/>
    </location>
</feature>
<accession>A0A8J6NG61</accession>
<dbReference type="InterPro" id="IPR051010">
    <property type="entry name" value="BCAA_transport"/>
</dbReference>
<dbReference type="InterPro" id="IPR000709">
    <property type="entry name" value="Leu_Ile_Val-bd"/>
</dbReference>
<evidence type="ECO:0000313" key="6">
    <source>
        <dbReference type="EMBL" id="MBC8318715.1"/>
    </source>
</evidence>
<dbReference type="PRINTS" id="PR00337">
    <property type="entry name" value="LEUILEVALBP"/>
</dbReference>
<sequence length="370" mass="40173">MKKASLTLITLASILILLIFCQRQNEPIKIGLAVNLSGPGGSAGEHIRDGAMQAVEDINAKGGVKGRPLLLLVRDDLNTAAGVLQADEALMEEGVPVIIGHSQSTNTLTAYPLVTSRNTLLMTAYTSTKQLSGRDDLFVRTAVESNLYGLKTAALLKNKGMKSVAFLIDDVNAVFGNDWLAETRRHFQGALSEVHFNSKEEPHWPKIITELLASDPEAVILMTSSSISAVAAQFVRQQNQAVLLIASLWSQSPELVTVGGKSVEGMTIITFIPSENTRPDYLAFSQRLEANFNKKATPRSARAHELITILADAMGRCKIINALELKAALLAGEYESILGGVKFDRFGDTVRPVYEERIINGVFKTIGEIQ</sequence>
<evidence type="ECO:0000256" key="3">
    <source>
        <dbReference type="ARBA" id="ARBA00022729"/>
    </source>
</evidence>
<evidence type="ECO:0000313" key="7">
    <source>
        <dbReference type="Proteomes" id="UP000614424"/>
    </source>
</evidence>
<evidence type="ECO:0000256" key="1">
    <source>
        <dbReference type="ARBA" id="ARBA00010062"/>
    </source>
</evidence>
<dbReference type="Proteomes" id="UP000614424">
    <property type="component" value="Unassembled WGS sequence"/>
</dbReference>
<dbReference type="EMBL" id="JACNJZ010000181">
    <property type="protein sequence ID" value="MBC8318715.1"/>
    <property type="molecule type" value="Genomic_DNA"/>
</dbReference>
<reference evidence="6 7" key="1">
    <citation type="submission" date="2020-08" db="EMBL/GenBank/DDBJ databases">
        <title>Bridging the membrane lipid divide: bacteria of the FCB group superphylum have the potential to synthesize archaeal ether lipids.</title>
        <authorList>
            <person name="Villanueva L."/>
            <person name="Von Meijenfeldt F.A.B."/>
            <person name="Westbye A.B."/>
            <person name="Yadav S."/>
            <person name="Hopmans E.C."/>
            <person name="Dutilh B.E."/>
            <person name="Sinninghe Damste J.S."/>
        </authorList>
    </citation>
    <scope>NUCLEOTIDE SEQUENCE [LARGE SCALE GENOMIC DNA]</scope>
    <source>
        <strain evidence="6">NIOZ-UU47</strain>
    </source>
</reference>
<dbReference type="GO" id="GO:0006865">
    <property type="term" value="P:amino acid transport"/>
    <property type="evidence" value="ECO:0007669"/>
    <property type="project" value="UniProtKB-KW"/>
</dbReference>